<reference evidence="1 2" key="1">
    <citation type="submission" date="2019-02" db="EMBL/GenBank/DDBJ databases">
        <title>Prokaryotic population dynamics and viral predation in marine succession experiment using metagenomics: the confinement effect.</title>
        <authorList>
            <person name="Haro-Moreno J.M."/>
            <person name="Rodriguez-Valera F."/>
            <person name="Lopez-Perez M."/>
        </authorList>
    </citation>
    <scope>NUCLEOTIDE SEQUENCE [LARGE SCALE GENOMIC DNA]</scope>
    <source>
        <strain evidence="1">MED-G162</strain>
    </source>
</reference>
<protein>
    <submittedName>
        <fullName evidence="1">Uncharacterized protein</fullName>
    </submittedName>
</protein>
<name>A0A520MVI8_9GAMM</name>
<gene>
    <name evidence="1" type="ORF">EVA95_03865</name>
</gene>
<evidence type="ECO:0000313" key="2">
    <source>
        <dbReference type="Proteomes" id="UP000319384"/>
    </source>
</evidence>
<organism evidence="1 2">
    <name type="scientific">SAR86 cluster bacterium</name>
    <dbReference type="NCBI Taxonomy" id="2030880"/>
    <lineage>
        <taxon>Bacteria</taxon>
        <taxon>Pseudomonadati</taxon>
        <taxon>Pseudomonadota</taxon>
        <taxon>Gammaproteobacteria</taxon>
        <taxon>SAR86 cluster</taxon>
    </lineage>
</organism>
<dbReference type="AlphaFoldDB" id="A0A520MVI8"/>
<accession>A0A520MVI8</accession>
<sequence length="128" mass="15025">MKRFLLILCSFIAINIYADHHKKMDKDAKERFSNNPNYLMSFKECNEIKEGIGGLLALSETAWKEIEINPENEDAWLEASLLADMAANYSTMYQVWCKDMVNHRLKMRKMAGMKDKDKKKDKKEKKDN</sequence>
<proteinExistence type="predicted"/>
<comment type="caution">
    <text evidence="1">The sequence shown here is derived from an EMBL/GenBank/DDBJ whole genome shotgun (WGS) entry which is preliminary data.</text>
</comment>
<dbReference type="Proteomes" id="UP000319384">
    <property type="component" value="Unassembled WGS sequence"/>
</dbReference>
<evidence type="ECO:0000313" key="1">
    <source>
        <dbReference type="EMBL" id="RZO25230.1"/>
    </source>
</evidence>
<dbReference type="EMBL" id="SHBH01000044">
    <property type="protein sequence ID" value="RZO25230.1"/>
    <property type="molecule type" value="Genomic_DNA"/>
</dbReference>